<protein>
    <recommendedName>
        <fullName evidence="2">histidine kinase</fullName>
        <ecNumber evidence="2">2.7.13.3</ecNumber>
    </recommendedName>
</protein>
<accession>A0A1G9AV55</accession>
<dbReference type="Pfam" id="PF13426">
    <property type="entry name" value="PAS_9"/>
    <property type="match status" value="1"/>
</dbReference>
<dbReference type="GO" id="GO:0000155">
    <property type="term" value="F:phosphorelay sensor kinase activity"/>
    <property type="evidence" value="ECO:0007669"/>
    <property type="project" value="InterPro"/>
</dbReference>
<evidence type="ECO:0000259" key="12">
    <source>
        <dbReference type="PROSITE" id="PS50113"/>
    </source>
</evidence>
<dbReference type="PROSITE" id="PS50109">
    <property type="entry name" value="HIS_KIN"/>
    <property type="match status" value="1"/>
</dbReference>
<dbReference type="InterPro" id="IPR035965">
    <property type="entry name" value="PAS-like_dom_sf"/>
</dbReference>
<dbReference type="Gene3D" id="3.30.450.20">
    <property type="entry name" value="PAS domain"/>
    <property type="match status" value="3"/>
</dbReference>
<proteinExistence type="predicted"/>
<dbReference type="SMART" id="SM00388">
    <property type="entry name" value="HisKA"/>
    <property type="match status" value="1"/>
</dbReference>
<feature type="domain" description="PAC" evidence="12">
    <location>
        <begin position="498"/>
        <end position="548"/>
    </location>
</feature>
<evidence type="ECO:0000256" key="1">
    <source>
        <dbReference type="ARBA" id="ARBA00000085"/>
    </source>
</evidence>
<dbReference type="InterPro" id="IPR003661">
    <property type="entry name" value="HisK_dim/P_dom"/>
</dbReference>
<keyword evidence="9" id="KW-0472">Membrane</keyword>
<dbReference type="PROSITE" id="PS50113">
    <property type="entry name" value="PAC"/>
    <property type="match status" value="1"/>
</dbReference>
<evidence type="ECO:0000259" key="10">
    <source>
        <dbReference type="PROSITE" id="PS50109"/>
    </source>
</evidence>
<dbReference type="InterPro" id="IPR000700">
    <property type="entry name" value="PAS-assoc_C"/>
</dbReference>
<keyword evidence="3" id="KW-0597">Phosphoprotein</keyword>
<dbReference type="PROSITE" id="PS50112">
    <property type="entry name" value="PAS"/>
    <property type="match status" value="1"/>
</dbReference>
<evidence type="ECO:0000256" key="7">
    <source>
        <dbReference type="ARBA" id="ARBA00022840"/>
    </source>
</evidence>
<keyword evidence="8" id="KW-0902">Two-component regulatory system</keyword>
<feature type="transmembrane region" description="Helical" evidence="9">
    <location>
        <begin position="12"/>
        <end position="32"/>
    </location>
</feature>
<dbReference type="STRING" id="246191.SAMN05660337_0030"/>
<dbReference type="SUPFAM" id="SSF47384">
    <property type="entry name" value="Homodimeric domain of signal transducing histidine kinase"/>
    <property type="match status" value="1"/>
</dbReference>
<dbReference type="Gene3D" id="1.10.287.130">
    <property type="match status" value="1"/>
</dbReference>
<dbReference type="AlphaFoldDB" id="A0A1G9AV55"/>
<name>A0A1G9AV55_9BACT</name>
<dbReference type="CDD" id="cd00130">
    <property type="entry name" value="PAS"/>
    <property type="match status" value="1"/>
</dbReference>
<evidence type="ECO:0000313" key="14">
    <source>
        <dbReference type="Proteomes" id="UP000199053"/>
    </source>
</evidence>
<gene>
    <name evidence="13" type="ORF">SAMN05660337_0030</name>
</gene>
<dbReference type="PANTHER" id="PTHR43065:SF46">
    <property type="entry name" value="C4-DICARBOXYLATE TRANSPORT SENSOR PROTEIN DCTB"/>
    <property type="match status" value="1"/>
</dbReference>
<evidence type="ECO:0000256" key="2">
    <source>
        <dbReference type="ARBA" id="ARBA00012438"/>
    </source>
</evidence>
<dbReference type="Pfam" id="PF02518">
    <property type="entry name" value="HATPase_c"/>
    <property type="match status" value="1"/>
</dbReference>
<dbReference type="NCBIfam" id="TIGR00229">
    <property type="entry name" value="sensory_box"/>
    <property type="match status" value="1"/>
</dbReference>
<feature type="domain" description="Histidine kinase" evidence="10">
    <location>
        <begin position="561"/>
        <end position="806"/>
    </location>
</feature>
<dbReference type="Gene3D" id="3.30.565.10">
    <property type="entry name" value="Histidine kinase-like ATPase, C-terminal domain"/>
    <property type="match status" value="1"/>
</dbReference>
<evidence type="ECO:0000256" key="4">
    <source>
        <dbReference type="ARBA" id="ARBA00022679"/>
    </source>
</evidence>
<dbReference type="OrthoDB" id="5341439at2"/>
<reference evidence="14" key="1">
    <citation type="submission" date="2016-10" db="EMBL/GenBank/DDBJ databases">
        <authorList>
            <person name="Varghese N."/>
            <person name="Submissions S."/>
        </authorList>
    </citation>
    <scope>NUCLEOTIDE SEQUENCE [LARGE SCALE GENOMIC DNA]</scope>
    <source>
        <strain evidence="14">DSM 16995</strain>
    </source>
</reference>
<keyword evidence="5" id="KW-0547">Nucleotide-binding</keyword>
<feature type="domain" description="PAS" evidence="11">
    <location>
        <begin position="422"/>
        <end position="496"/>
    </location>
</feature>
<keyword evidence="4" id="KW-0808">Transferase</keyword>
<dbReference type="EC" id="2.7.13.3" evidence="2"/>
<keyword evidence="9" id="KW-1133">Transmembrane helix</keyword>
<dbReference type="SUPFAM" id="SSF55874">
    <property type="entry name" value="ATPase domain of HSP90 chaperone/DNA topoisomerase II/histidine kinase"/>
    <property type="match status" value="1"/>
</dbReference>
<dbReference type="PRINTS" id="PR00344">
    <property type="entry name" value="BCTRLSENSOR"/>
</dbReference>
<dbReference type="CDD" id="cd00082">
    <property type="entry name" value="HisKA"/>
    <property type="match status" value="1"/>
</dbReference>
<evidence type="ECO:0000256" key="8">
    <source>
        <dbReference type="ARBA" id="ARBA00023012"/>
    </source>
</evidence>
<evidence type="ECO:0000256" key="6">
    <source>
        <dbReference type="ARBA" id="ARBA00022777"/>
    </source>
</evidence>
<organism evidence="13 14">
    <name type="scientific">Maridesulfovibrio ferrireducens</name>
    <dbReference type="NCBI Taxonomy" id="246191"/>
    <lineage>
        <taxon>Bacteria</taxon>
        <taxon>Pseudomonadati</taxon>
        <taxon>Thermodesulfobacteriota</taxon>
        <taxon>Desulfovibrionia</taxon>
        <taxon>Desulfovibrionales</taxon>
        <taxon>Desulfovibrionaceae</taxon>
        <taxon>Maridesulfovibrio</taxon>
    </lineage>
</organism>
<dbReference type="SMART" id="SM00387">
    <property type="entry name" value="HATPase_c"/>
    <property type="match status" value="1"/>
</dbReference>
<dbReference type="InterPro" id="IPR004010">
    <property type="entry name" value="Double_Cache_2"/>
</dbReference>
<keyword evidence="9" id="KW-0812">Transmembrane</keyword>
<dbReference type="Pfam" id="PF08269">
    <property type="entry name" value="dCache_2"/>
    <property type="match status" value="1"/>
</dbReference>
<sequence length="808" mass="91585">MKSIVSTLARYIFTFCISSILIFGGIIFYFMISDYHDENIQTEEALMGNVKTTLKTKMRRIEDYINFSKSKARTIAKNSIKAELLEAHKVALHLYKTYKNSMKEDELKGVIIEALRFLIHNNNNDHIFVLSMDGMQIMSSDQPELERTNVLPRLAPDGRAIIKETIELARLQKEGFIEFLSRKPDKTGKSYQKITYIKYFEPFNWIIGAGQNSNSIKQATQTEVLKRISQMHINKDEYFFGATYDGLVLLGPKKGQNILKVKNSKGAEITQKLISMAKSGGGFLNYTVPSIDPSYNQVRKISYCLPVTDWNWYLGSGSDISLIEQNLKAKKEELFEKLLLQISAVCVLFFLLSLAVIFFTEKFKQVLTNNFNSFESFFRKGTDSPVKIDQSKIAFKEFDQMAVLANKMIDSREAARKDLLKSEITYREIFNATKDAIGVLDIELRVFIDINQAFLDFFGLERMQAIGMGPEAISFNTPPYDNKYAIELFKKALLGEAVHFEWMVKDNNGEPFWTDNLARVATIGGKKRLLIVMRDITERKKMQEIMIQTEKMMSVGGLAAGMAHEINNPLGVILQVTQNIIRRTSPELPGNSPVAEECGIDLVKLQHYMEKRGINYYLSNIQEAGIRAATIIRSMLDFSRKSNSAKVLGNIETVIENALSLAANDYDLKKQYDFKKINLIREYNPLPLFNFTEMEISQVILNLIKNAAQALSENYKTSEIPTITIRTSMDKNSVRIEIEDNGPGLSDKYLKRIFEPFYSSKAPGAGTGLGLSVSYFIITHNHGGTITADSNPGEGTRFTVTLPIFTNQ</sequence>
<keyword evidence="6" id="KW-0418">Kinase</keyword>
<evidence type="ECO:0000256" key="5">
    <source>
        <dbReference type="ARBA" id="ARBA00022741"/>
    </source>
</evidence>
<evidence type="ECO:0000313" key="13">
    <source>
        <dbReference type="EMBL" id="SDK30774.1"/>
    </source>
</evidence>
<dbReference type="PANTHER" id="PTHR43065">
    <property type="entry name" value="SENSOR HISTIDINE KINASE"/>
    <property type="match status" value="1"/>
</dbReference>
<evidence type="ECO:0000259" key="11">
    <source>
        <dbReference type="PROSITE" id="PS50112"/>
    </source>
</evidence>
<dbReference type="InterPro" id="IPR000014">
    <property type="entry name" value="PAS"/>
</dbReference>
<dbReference type="Pfam" id="PF00512">
    <property type="entry name" value="HisKA"/>
    <property type="match status" value="1"/>
</dbReference>
<feature type="transmembrane region" description="Helical" evidence="9">
    <location>
        <begin position="338"/>
        <end position="359"/>
    </location>
</feature>
<dbReference type="InterPro" id="IPR003594">
    <property type="entry name" value="HATPase_dom"/>
</dbReference>
<dbReference type="Proteomes" id="UP000199053">
    <property type="component" value="Unassembled WGS sequence"/>
</dbReference>
<dbReference type="InterPro" id="IPR036097">
    <property type="entry name" value="HisK_dim/P_sf"/>
</dbReference>
<dbReference type="InterPro" id="IPR004358">
    <property type="entry name" value="Sig_transdc_His_kin-like_C"/>
</dbReference>
<dbReference type="SUPFAM" id="SSF55785">
    <property type="entry name" value="PYP-like sensor domain (PAS domain)"/>
    <property type="match status" value="1"/>
</dbReference>
<dbReference type="GO" id="GO:0005524">
    <property type="term" value="F:ATP binding"/>
    <property type="evidence" value="ECO:0007669"/>
    <property type="project" value="UniProtKB-KW"/>
</dbReference>
<comment type="catalytic activity">
    <reaction evidence="1">
        <text>ATP + protein L-histidine = ADP + protein N-phospho-L-histidine.</text>
        <dbReference type="EC" id="2.7.13.3"/>
    </reaction>
</comment>
<keyword evidence="7" id="KW-0067">ATP-binding</keyword>
<evidence type="ECO:0000256" key="3">
    <source>
        <dbReference type="ARBA" id="ARBA00022553"/>
    </source>
</evidence>
<dbReference type="InterPro" id="IPR036890">
    <property type="entry name" value="HATPase_C_sf"/>
</dbReference>
<keyword evidence="14" id="KW-1185">Reference proteome</keyword>
<dbReference type="InterPro" id="IPR005467">
    <property type="entry name" value="His_kinase_dom"/>
</dbReference>
<evidence type="ECO:0000256" key="9">
    <source>
        <dbReference type="SAM" id="Phobius"/>
    </source>
</evidence>
<dbReference type="EMBL" id="FNGA01000001">
    <property type="protein sequence ID" value="SDK30774.1"/>
    <property type="molecule type" value="Genomic_DNA"/>
</dbReference>